<dbReference type="Proteomes" id="UP001595711">
    <property type="component" value="Unassembled WGS sequence"/>
</dbReference>
<comment type="caution">
    <text evidence="11">The sequence shown here is derived from an EMBL/GenBank/DDBJ whole genome shotgun (WGS) entry which is preliminary data.</text>
</comment>
<proteinExistence type="inferred from homology"/>
<comment type="catalytic activity">
    <reaction evidence="9">
        <text>S-methyl-5'-thioadenosine + phosphate = 5-(methylsulfanyl)-alpha-D-ribose 1-phosphate + adenine</text>
        <dbReference type="Rhea" id="RHEA:11852"/>
        <dbReference type="ChEBI" id="CHEBI:16708"/>
        <dbReference type="ChEBI" id="CHEBI:17509"/>
        <dbReference type="ChEBI" id="CHEBI:43474"/>
        <dbReference type="ChEBI" id="CHEBI:58533"/>
        <dbReference type="EC" id="2.4.2.28"/>
    </reaction>
    <physiologicalReaction direction="left-to-right" evidence="9">
        <dbReference type="Rhea" id="RHEA:11853"/>
    </physiologicalReaction>
</comment>
<evidence type="ECO:0000256" key="1">
    <source>
        <dbReference type="ARBA" id="ARBA00000553"/>
    </source>
</evidence>
<gene>
    <name evidence="11" type="primary">pgeF</name>
    <name evidence="11" type="ORF">ACFOOQ_20155</name>
</gene>
<dbReference type="Pfam" id="PF02578">
    <property type="entry name" value="Cu-oxidase_4"/>
    <property type="match status" value="1"/>
</dbReference>
<evidence type="ECO:0000256" key="10">
    <source>
        <dbReference type="RuleBase" id="RU361274"/>
    </source>
</evidence>
<sequence>MTASLHAVSSTSLPAPLTAAGLAPLAHGFFTRQGGVSGGIYGSLNCGAGSGDDPAAVAENRRRVATAIGADAVASLYQIHSRAVITVGADHDPASRPKADGLVTDRPGIALGVLAADCTPVLFADPAAGVIGACHAGWRGALAGITDAMIEAMEKLGARRARIRAAVGPTIHQKSYEISDPFRATFLETDAGNAAFFAAGRRDGHWQFDLPGYVMQRLQRAEVAAEDLGLDTCSDPARFFSYRRTTLAGEPDYGRQISAIVLPR</sequence>
<evidence type="ECO:0000256" key="6">
    <source>
        <dbReference type="ARBA" id="ARBA00022833"/>
    </source>
</evidence>
<evidence type="ECO:0000256" key="5">
    <source>
        <dbReference type="ARBA" id="ARBA00022801"/>
    </source>
</evidence>
<dbReference type="CDD" id="cd16833">
    <property type="entry name" value="YfiH"/>
    <property type="match status" value="1"/>
</dbReference>
<keyword evidence="6" id="KW-0862">Zinc</keyword>
<dbReference type="InterPro" id="IPR003730">
    <property type="entry name" value="Cu_polyphenol_OxRdtase"/>
</dbReference>
<protein>
    <recommendedName>
        <fullName evidence="10">Purine nucleoside phosphorylase</fullName>
    </recommendedName>
</protein>
<evidence type="ECO:0000256" key="4">
    <source>
        <dbReference type="ARBA" id="ARBA00022723"/>
    </source>
</evidence>
<dbReference type="InterPro" id="IPR011324">
    <property type="entry name" value="Cytotoxic_necrot_fac-like_cat"/>
</dbReference>
<name>A0ABV7VME4_9PROT</name>
<accession>A0ABV7VME4</accession>
<reference evidence="12" key="1">
    <citation type="journal article" date="2019" name="Int. J. Syst. Evol. Microbiol.">
        <title>The Global Catalogue of Microorganisms (GCM) 10K type strain sequencing project: providing services to taxonomists for standard genome sequencing and annotation.</title>
        <authorList>
            <consortium name="The Broad Institute Genomics Platform"/>
            <consortium name="The Broad Institute Genome Sequencing Center for Infectious Disease"/>
            <person name="Wu L."/>
            <person name="Ma J."/>
        </authorList>
    </citation>
    <scope>NUCLEOTIDE SEQUENCE [LARGE SCALE GENOMIC DNA]</scope>
    <source>
        <strain evidence="12">KCTC 42182</strain>
    </source>
</reference>
<evidence type="ECO:0000256" key="8">
    <source>
        <dbReference type="ARBA" id="ARBA00048968"/>
    </source>
</evidence>
<dbReference type="InterPro" id="IPR038371">
    <property type="entry name" value="Cu_polyphenol_OxRdtase_sf"/>
</dbReference>
<evidence type="ECO:0000256" key="3">
    <source>
        <dbReference type="ARBA" id="ARBA00022679"/>
    </source>
</evidence>
<evidence type="ECO:0000313" key="12">
    <source>
        <dbReference type="Proteomes" id="UP001595711"/>
    </source>
</evidence>
<keyword evidence="3" id="KW-0808">Transferase</keyword>
<comment type="catalytic activity">
    <reaction evidence="1">
        <text>inosine + phosphate = alpha-D-ribose 1-phosphate + hypoxanthine</text>
        <dbReference type="Rhea" id="RHEA:27646"/>
        <dbReference type="ChEBI" id="CHEBI:17368"/>
        <dbReference type="ChEBI" id="CHEBI:17596"/>
        <dbReference type="ChEBI" id="CHEBI:43474"/>
        <dbReference type="ChEBI" id="CHEBI:57720"/>
        <dbReference type="EC" id="2.4.2.1"/>
    </reaction>
    <physiologicalReaction direction="left-to-right" evidence="1">
        <dbReference type="Rhea" id="RHEA:27647"/>
    </physiologicalReaction>
</comment>
<evidence type="ECO:0000256" key="9">
    <source>
        <dbReference type="ARBA" id="ARBA00049893"/>
    </source>
</evidence>
<dbReference type="EMBL" id="JBHRYJ010000006">
    <property type="protein sequence ID" value="MFC3677877.1"/>
    <property type="molecule type" value="Genomic_DNA"/>
</dbReference>
<organism evidence="11 12">
    <name type="scientific">Ferrovibrio xuzhouensis</name>
    <dbReference type="NCBI Taxonomy" id="1576914"/>
    <lineage>
        <taxon>Bacteria</taxon>
        <taxon>Pseudomonadati</taxon>
        <taxon>Pseudomonadota</taxon>
        <taxon>Alphaproteobacteria</taxon>
        <taxon>Rhodospirillales</taxon>
        <taxon>Rhodospirillaceae</taxon>
        <taxon>Ferrovibrio</taxon>
    </lineage>
</organism>
<dbReference type="RefSeq" id="WP_379729488.1">
    <property type="nucleotide sequence ID" value="NZ_JBHRYJ010000006.1"/>
</dbReference>
<keyword evidence="5" id="KW-0378">Hydrolase</keyword>
<evidence type="ECO:0000313" key="11">
    <source>
        <dbReference type="EMBL" id="MFC3677877.1"/>
    </source>
</evidence>
<evidence type="ECO:0000256" key="7">
    <source>
        <dbReference type="ARBA" id="ARBA00047989"/>
    </source>
</evidence>
<dbReference type="NCBIfam" id="TIGR00726">
    <property type="entry name" value="peptidoglycan editing factor PgeF"/>
    <property type="match status" value="1"/>
</dbReference>
<evidence type="ECO:0000256" key="2">
    <source>
        <dbReference type="ARBA" id="ARBA00007353"/>
    </source>
</evidence>
<comment type="similarity">
    <text evidence="2 10">Belongs to the purine nucleoside phosphorylase YfiH/LACC1 family.</text>
</comment>
<comment type="catalytic activity">
    <reaction evidence="8">
        <text>adenosine + phosphate = alpha-D-ribose 1-phosphate + adenine</text>
        <dbReference type="Rhea" id="RHEA:27642"/>
        <dbReference type="ChEBI" id="CHEBI:16335"/>
        <dbReference type="ChEBI" id="CHEBI:16708"/>
        <dbReference type="ChEBI" id="CHEBI:43474"/>
        <dbReference type="ChEBI" id="CHEBI:57720"/>
        <dbReference type="EC" id="2.4.2.1"/>
    </reaction>
    <physiologicalReaction direction="left-to-right" evidence="8">
        <dbReference type="Rhea" id="RHEA:27643"/>
    </physiologicalReaction>
</comment>
<comment type="catalytic activity">
    <reaction evidence="7">
        <text>adenosine + H2O + H(+) = inosine + NH4(+)</text>
        <dbReference type="Rhea" id="RHEA:24408"/>
        <dbReference type="ChEBI" id="CHEBI:15377"/>
        <dbReference type="ChEBI" id="CHEBI:15378"/>
        <dbReference type="ChEBI" id="CHEBI:16335"/>
        <dbReference type="ChEBI" id="CHEBI:17596"/>
        <dbReference type="ChEBI" id="CHEBI:28938"/>
        <dbReference type="EC" id="3.5.4.4"/>
    </reaction>
    <physiologicalReaction direction="left-to-right" evidence="7">
        <dbReference type="Rhea" id="RHEA:24409"/>
    </physiologicalReaction>
</comment>
<dbReference type="PANTHER" id="PTHR30616:SF2">
    <property type="entry name" value="PURINE NUCLEOSIDE PHOSPHORYLASE LACC1"/>
    <property type="match status" value="1"/>
</dbReference>
<dbReference type="Gene3D" id="3.60.140.10">
    <property type="entry name" value="CNF1/YfiH-like putative cysteine hydrolases"/>
    <property type="match status" value="1"/>
</dbReference>
<keyword evidence="12" id="KW-1185">Reference proteome</keyword>
<keyword evidence="4" id="KW-0479">Metal-binding</keyword>
<dbReference type="PANTHER" id="PTHR30616">
    <property type="entry name" value="UNCHARACTERIZED PROTEIN YFIH"/>
    <property type="match status" value="1"/>
</dbReference>
<dbReference type="SUPFAM" id="SSF64438">
    <property type="entry name" value="CNF1/YfiH-like putative cysteine hydrolases"/>
    <property type="match status" value="1"/>
</dbReference>